<dbReference type="OMA" id="QNHDTCR"/>
<dbReference type="Pfam" id="PF15162">
    <property type="entry name" value="SCRE"/>
    <property type="match status" value="1"/>
</dbReference>
<dbReference type="GO" id="GO:0005694">
    <property type="term" value="C:chromosome"/>
    <property type="evidence" value="ECO:0007669"/>
    <property type="project" value="TreeGrafter"/>
</dbReference>
<dbReference type="GO" id="GO:0007130">
    <property type="term" value="P:synaptonemal complex assembly"/>
    <property type="evidence" value="ECO:0007669"/>
    <property type="project" value="InterPro"/>
</dbReference>
<dbReference type="GeneID" id="108246263"/>
<proteinExistence type="predicted"/>
<dbReference type="GO" id="GO:0007131">
    <property type="term" value="P:reciprocal meiotic recombination"/>
    <property type="evidence" value="ECO:0007669"/>
    <property type="project" value="TreeGrafter"/>
</dbReference>
<dbReference type="Ensembl" id="ENSKMAT00000005211.1">
    <property type="protein sequence ID" value="ENSKMAP00000005121.1"/>
    <property type="gene ID" value="ENSKMAG00000003895.1"/>
</dbReference>
<dbReference type="RefSeq" id="XP_017289207.1">
    <property type="nucleotide sequence ID" value="XM_017433718.1"/>
</dbReference>
<evidence type="ECO:0000313" key="1">
    <source>
        <dbReference type="Ensembl" id="ENSKMAP00000005121.1"/>
    </source>
</evidence>
<keyword evidence="2" id="KW-1185">Reference proteome</keyword>
<dbReference type="RefSeq" id="XP_017289208.1">
    <property type="nucleotide sequence ID" value="XM_017433719.1"/>
</dbReference>
<reference evidence="1" key="2">
    <citation type="submission" date="2025-09" db="UniProtKB">
        <authorList>
            <consortium name="Ensembl"/>
        </authorList>
    </citation>
    <scope>IDENTIFICATION</scope>
</reference>
<dbReference type="KEGG" id="kmr:108246263"/>
<sequence>MAANKSQWRTTIIISSSLQNHETCRMLSTQQHRVRFSDCIEAGSFIYPLSGTAFLLVEPQDLGASEQPRLIEHIKKFVQVHRNCFLLLYAPFNGEKELQTLALIQSRFFGSNLKILPVRNVAELVKGMLTVAKATSKPHVDGIRQRMSLVRAHIIENSGVLEMLRGIF</sequence>
<name>A0A3Q2ZN77_KRYMA</name>
<evidence type="ECO:0000313" key="2">
    <source>
        <dbReference type="Proteomes" id="UP000264800"/>
    </source>
</evidence>
<dbReference type="STRING" id="37003.ENSKMAP00000005121"/>
<organism evidence="1 2">
    <name type="scientific">Kryptolebias marmoratus</name>
    <name type="common">Mangrove killifish</name>
    <name type="synonym">Rivulus marmoratus</name>
    <dbReference type="NCBI Taxonomy" id="37003"/>
    <lineage>
        <taxon>Eukaryota</taxon>
        <taxon>Metazoa</taxon>
        <taxon>Chordata</taxon>
        <taxon>Craniata</taxon>
        <taxon>Vertebrata</taxon>
        <taxon>Euteleostomi</taxon>
        <taxon>Actinopterygii</taxon>
        <taxon>Neopterygii</taxon>
        <taxon>Teleostei</taxon>
        <taxon>Neoteleostei</taxon>
        <taxon>Acanthomorphata</taxon>
        <taxon>Ovalentaria</taxon>
        <taxon>Atherinomorphae</taxon>
        <taxon>Cyprinodontiformes</taxon>
        <taxon>Rivulidae</taxon>
        <taxon>Kryptolebias</taxon>
    </lineage>
</organism>
<dbReference type="PANTHER" id="PTHR31408">
    <property type="entry name" value="HYPOTHETICAL PROTEIN LOC689986"/>
    <property type="match status" value="1"/>
</dbReference>
<dbReference type="OrthoDB" id="6149480at2759"/>
<dbReference type="GeneTree" id="ENSGT00390000008285"/>
<dbReference type="InterPro" id="IPR027857">
    <property type="entry name" value="SCRE"/>
</dbReference>
<protein>
    <submittedName>
        <fullName evidence="1">Chromosome 1 open reading frame 146</fullName>
    </submittedName>
</protein>
<dbReference type="Proteomes" id="UP000264800">
    <property type="component" value="Unplaced"/>
</dbReference>
<dbReference type="PANTHER" id="PTHR31408:SF2">
    <property type="entry name" value="PROTEIN SPO16 HOMOLOG"/>
    <property type="match status" value="1"/>
</dbReference>
<dbReference type="AlphaFoldDB" id="A0A3Q2ZN77"/>
<reference evidence="1" key="1">
    <citation type="submission" date="2025-08" db="UniProtKB">
        <authorList>
            <consortium name="Ensembl"/>
        </authorList>
    </citation>
    <scope>IDENTIFICATION</scope>
</reference>
<accession>A0A3Q2ZN77</accession>